<gene>
    <name evidence="2" type="ORF">OCU04_011225</name>
</gene>
<proteinExistence type="predicted"/>
<dbReference type="Proteomes" id="UP001152300">
    <property type="component" value="Unassembled WGS sequence"/>
</dbReference>
<reference evidence="2" key="1">
    <citation type="submission" date="2022-11" db="EMBL/GenBank/DDBJ databases">
        <title>Genome Resource of Sclerotinia nivalis Strain SnTB1, a Plant Pathogen Isolated from American Ginseng.</title>
        <authorList>
            <person name="Fan S."/>
        </authorList>
    </citation>
    <scope>NUCLEOTIDE SEQUENCE</scope>
    <source>
        <strain evidence="2">SnTB1</strain>
    </source>
</reference>
<keyword evidence="1" id="KW-0472">Membrane</keyword>
<name>A0A9X0DE88_9HELO</name>
<dbReference type="EMBL" id="JAPEIS010000014">
    <property type="protein sequence ID" value="KAJ8059569.1"/>
    <property type="molecule type" value="Genomic_DNA"/>
</dbReference>
<accession>A0A9X0DE88</accession>
<dbReference type="OrthoDB" id="3514656at2759"/>
<keyword evidence="3" id="KW-1185">Reference proteome</keyword>
<organism evidence="2 3">
    <name type="scientific">Sclerotinia nivalis</name>
    <dbReference type="NCBI Taxonomy" id="352851"/>
    <lineage>
        <taxon>Eukaryota</taxon>
        <taxon>Fungi</taxon>
        <taxon>Dikarya</taxon>
        <taxon>Ascomycota</taxon>
        <taxon>Pezizomycotina</taxon>
        <taxon>Leotiomycetes</taxon>
        <taxon>Helotiales</taxon>
        <taxon>Sclerotiniaceae</taxon>
        <taxon>Sclerotinia</taxon>
    </lineage>
</organism>
<keyword evidence="1" id="KW-0812">Transmembrane</keyword>
<keyword evidence="1" id="KW-1133">Transmembrane helix</keyword>
<evidence type="ECO:0000256" key="1">
    <source>
        <dbReference type="SAM" id="Phobius"/>
    </source>
</evidence>
<evidence type="ECO:0000313" key="3">
    <source>
        <dbReference type="Proteomes" id="UP001152300"/>
    </source>
</evidence>
<comment type="caution">
    <text evidence="2">The sequence shown here is derived from an EMBL/GenBank/DDBJ whole genome shotgun (WGS) entry which is preliminary data.</text>
</comment>
<dbReference type="AlphaFoldDB" id="A0A9X0DE88"/>
<evidence type="ECO:0000313" key="2">
    <source>
        <dbReference type="EMBL" id="KAJ8059569.1"/>
    </source>
</evidence>
<sequence length="481" mass="54628">MLFESLPNEILLEIMDALVGEAHRASLSRCSKHLYNIVISGLYSIFIATGIDMLKLFLRTITRNPDLAALVSSVDLRYFDDYSRKDDRNSDHIGARPGYVLYLAENSYKLAPSLKEASSLLLSAVEAKGPISKTATSLAMQHLSVWYLTQLSLSVLPQLKKALLPNLKDHLHPKVKKSIPGTMNMNDFFSIAYEPRQEYNDSVYGPFARRIATIQIDPDWQEGPMISLHNLFIKEADELKSMMQFFTLPSLRTFTMKYLRVSNNISRPIYPTNSTLLRLDIANCNIPSWYLVDFLKSLDLLETFAYEEPWPCYGVSDDNLVCFSDLFEGLSHLKHRLKRLRVFLGNHVQRSTDFSELHDFVALQEFEIGVSTLLSGTEDAMPPHLELQSGRIFPFALVLLRLNCSGIDAKVLESMLQPIQSLAREMKEHTPNLKIVHLRDFPGYKFHSSTSPSTYRVFESHPWLAKLSAECQANAITLTVA</sequence>
<feature type="transmembrane region" description="Helical" evidence="1">
    <location>
        <begin position="34"/>
        <end position="58"/>
    </location>
</feature>
<protein>
    <submittedName>
        <fullName evidence="2">Uncharacterized protein</fullName>
    </submittedName>
</protein>